<gene>
    <name evidence="1" type="ordered locus">Shell_0739</name>
</gene>
<reference evidence="1 2" key="2">
    <citation type="journal article" date="2011" name="Stand. Genomic Sci.">
        <title>Complete genome sequence of Staphylothermus hellenicus P8.</title>
        <authorList>
            <person name="Anderson I."/>
            <person name="Wirth R."/>
            <person name="Lucas S."/>
            <person name="Copeland A."/>
            <person name="Lapidus A."/>
            <person name="Cheng J.F."/>
            <person name="Goodwin L."/>
            <person name="Pitluck S."/>
            <person name="Davenport K."/>
            <person name="Detter J.C."/>
            <person name="Han C."/>
            <person name="Tapia R."/>
            <person name="Land M."/>
            <person name="Hauser L."/>
            <person name="Pati A."/>
            <person name="Mikhailova N."/>
            <person name="Woyke T."/>
            <person name="Klenk H.P."/>
            <person name="Kyrpides N."/>
            <person name="Ivanova N."/>
        </authorList>
    </citation>
    <scope>NUCLEOTIDE SEQUENCE [LARGE SCALE GENOMIC DNA]</scope>
    <source>
        <strain evidence="2">DSM 12710 / JCM 10830 / BK20S6-10-b1 / P8</strain>
    </source>
</reference>
<dbReference type="Proteomes" id="UP000002573">
    <property type="component" value="Chromosome"/>
</dbReference>
<dbReference type="PANTHER" id="PTHR38597">
    <property type="entry name" value="BLL3834 PROTEIN"/>
    <property type="match status" value="1"/>
</dbReference>
<accession>D7DCG0</accession>
<dbReference type="PANTHER" id="PTHR38597:SF1">
    <property type="entry name" value="BLL3834 PROTEIN"/>
    <property type="match status" value="1"/>
</dbReference>
<dbReference type="EMBL" id="CP002051">
    <property type="protein sequence ID" value="ADI31857.1"/>
    <property type="molecule type" value="Genomic_DNA"/>
</dbReference>
<dbReference type="eggNOG" id="arCOG04253">
    <property type="taxonomic scope" value="Archaea"/>
</dbReference>
<name>D7DCG0_STAHD</name>
<dbReference type="InterPro" id="IPR008482">
    <property type="entry name" value="DUF763"/>
</dbReference>
<proteinExistence type="predicted"/>
<sequence>MMLEGIAELPLHQGHVPAWLANIMKRLAKAILEIMVEEFGPDKVVERFSNPLWFQAFNNVIGMDWDSSGSTTVTTGILKEVTWRNPELGFLVLGGKGRSARRVPEEIPYTIELLGLNSDTGKKLEKVSRIVAKVDSAMLQDNYTLYHHSLFVSENGVWAIVQQGMNLKQGMARRYHWFQDTSFYEDPHKAVAGVKHDLVLNLVSRGSGKARKTILDLAKENPNEIINEYSSLFNKLRGQREILSYITPSRTGRIKFEHVNKIAVYEPLPLPKYLLEKLRRTYEMQPKNLDDLLVIRGIGSKTIRALALISDLIYNEPPSTNDPVDTPYDPFIYAYAIGGKDGVPYPVNKNDAEKIIETLEDIIFSAKIGRKEKLLAIKKLSKIKIRFRITY</sequence>
<dbReference type="GeneID" id="9234028"/>
<keyword evidence="2" id="KW-1185">Reference proteome</keyword>
<dbReference type="RefSeq" id="WP_013143055.1">
    <property type="nucleotide sequence ID" value="NC_014205.1"/>
</dbReference>
<evidence type="ECO:0000313" key="1">
    <source>
        <dbReference type="EMBL" id="ADI31857.1"/>
    </source>
</evidence>
<reference evidence="2" key="1">
    <citation type="submission" date="2010-05" db="EMBL/GenBank/DDBJ databases">
        <title>Complete sequence of Staphylothermus hellenicus DSM 12710.</title>
        <authorList>
            <consortium name="US DOE Joint Genome Institute"/>
            <person name="Lucas S."/>
            <person name="Copeland A."/>
            <person name="Lapidus A."/>
            <person name="Cheng J.-F."/>
            <person name="Bruce D."/>
            <person name="Goodwin L."/>
            <person name="Pitluck S."/>
            <person name="Davenport K."/>
            <person name="Detter J.C."/>
            <person name="Han C."/>
            <person name="Tapia R."/>
            <person name="Larimer F."/>
            <person name="Land M."/>
            <person name="Hauser L."/>
            <person name="Kyrpides N."/>
            <person name="Mikhailova N."/>
            <person name="Anderson I.J."/>
            <person name="Woyke T."/>
        </authorList>
    </citation>
    <scope>NUCLEOTIDE SEQUENCE [LARGE SCALE GENOMIC DNA]</scope>
    <source>
        <strain evidence="2">DSM 12710 / JCM 10830 / BK20S6-10-b1 / P8</strain>
    </source>
</reference>
<dbReference type="HOGENOM" id="CLU_061722_0_0_2"/>
<evidence type="ECO:0000313" key="2">
    <source>
        <dbReference type="Proteomes" id="UP000002573"/>
    </source>
</evidence>
<organism evidence="1 2">
    <name type="scientific">Staphylothermus hellenicus (strain DSM 12710 / JCM 10830 / BK20S6-10-b1 / P8)</name>
    <dbReference type="NCBI Taxonomy" id="591019"/>
    <lineage>
        <taxon>Archaea</taxon>
        <taxon>Thermoproteota</taxon>
        <taxon>Thermoprotei</taxon>
        <taxon>Desulfurococcales</taxon>
        <taxon>Desulfurococcaceae</taxon>
        <taxon>Staphylothermus</taxon>
    </lineage>
</organism>
<dbReference type="KEGG" id="shc:Shell_0739"/>
<evidence type="ECO:0008006" key="3">
    <source>
        <dbReference type="Google" id="ProtNLM"/>
    </source>
</evidence>
<dbReference type="AlphaFoldDB" id="D7DCG0"/>
<dbReference type="STRING" id="591019.Shell_0739"/>
<dbReference type="Pfam" id="PF05559">
    <property type="entry name" value="DUF763"/>
    <property type="match status" value="1"/>
</dbReference>
<dbReference type="OrthoDB" id="9948at2157"/>
<protein>
    <recommendedName>
        <fullName evidence="3">DUF763 domain-containing protein</fullName>
    </recommendedName>
</protein>